<reference evidence="2" key="1">
    <citation type="submission" date="2022-11" db="UniProtKB">
        <authorList>
            <consortium name="WormBaseParasite"/>
        </authorList>
    </citation>
    <scope>IDENTIFICATION</scope>
</reference>
<sequence>LRVKMMVPEVLSDYFLTDPDFVSSDYAFDQSSNLCQNVLDSGNENQVSKLAFEENVDEKQTDDVDCLNSKNRLIFGNPISLSELKQKIEKFKDGNYLPVITDGVLEFMVSECQLKTEENDKNEFAEALSSTETIVENYNEQVQHSSNFSSSDVTGTCDFVTKSVTESSDTTCLLSTSESAETAVSFGVFDSEISTNTAILPESEPSAKDDLVPSEVDEEYSLEESSTQGSETSTETSLEIIDDADLLAELDSLLVEANNYLN</sequence>
<name>A0AC34RR29_9BILA</name>
<evidence type="ECO:0000313" key="2">
    <source>
        <dbReference type="WBParaSite" id="JU765_v2.g9094.t1"/>
    </source>
</evidence>
<proteinExistence type="predicted"/>
<accession>A0AC34RR29</accession>
<evidence type="ECO:0000313" key="1">
    <source>
        <dbReference type="Proteomes" id="UP000887576"/>
    </source>
</evidence>
<dbReference type="Proteomes" id="UP000887576">
    <property type="component" value="Unplaced"/>
</dbReference>
<organism evidence="1 2">
    <name type="scientific">Panagrolaimus sp. JU765</name>
    <dbReference type="NCBI Taxonomy" id="591449"/>
    <lineage>
        <taxon>Eukaryota</taxon>
        <taxon>Metazoa</taxon>
        <taxon>Ecdysozoa</taxon>
        <taxon>Nematoda</taxon>
        <taxon>Chromadorea</taxon>
        <taxon>Rhabditida</taxon>
        <taxon>Tylenchina</taxon>
        <taxon>Panagrolaimomorpha</taxon>
        <taxon>Panagrolaimoidea</taxon>
        <taxon>Panagrolaimidae</taxon>
        <taxon>Panagrolaimus</taxon>
    </lineage>
</organism>
<dbReference type="WBParaSite" id="JU765_v2.g9094.t1">
    <property type="protein sequence ID" value="JU765_v2.g9094.t1"/>
    <property type="gene ID" value="JU765_v2.g9094"/>
</dbReference>
<protein>
    <submittedName>
        <fullName evidence="2">Uncharacterized protein</fullName>
    </submittedName>
</protein>